<evidence type="ECO:0000259" key="2">
    <source>
        <dbReference type="PROSITE" id="PS51465"/>
    </source>
</evidence>
<feature type="signal peptide" evidence="1">
    <location>
        <begin position="1"/>
        <end position="21"/>
    </location>
</feature>
<keyword evidence="1" id="KW-0732">Signal</keyword>
<feature type="chain" id="PRO_5039040639" description="Kazal-like domain-containing protein" evidence="1">
    <location>
        <begin position="22"/>
        <end position="52"/>
    </location>
</feature>
<dbReference type="PROSITE" id="PS51465">
    <property type="entry name" value="KAZAL_2"/>
    <property type="match status" value="1"/>
</dbReference>
<dbReference type="AlphaFoldDB" id="A0A9D4MEX0"/>
<dbReference type="EMBL" id="JAIWYP010000002">
    <property type="protein sequence ID" value="KAH3874404.1"/>
    <property type="molecule type" value="Genomic_DNA"/>
</dbReference>
<dbReference type="InterPro" id="IPR036058">
    <property type="entry name" value="Kazal_dom_sf"/>
</dbReference>
<reference evidence="3" key="2">
    <citation type="submission" date="2020-11" db="EMBL/GenBank/DDBJ databases">
        <authorList>
            <person name="McCartney M.A."/>
            <person name="Auch B."/>
            <person name="Kono T."/>
            <person name="Mallez S."/>
            <person name="Becker A."/>
            <person name="Gohl D.M."/>
            <person name="Silverstein K.A.T."/>
            <person name="Koren S."/>
            <person name="Bechman K.B."/>
            <person name="Herman A."/>
            <person name="Abrahante J.E."/>
            <person name="Garbe J."/>
        </authorList>
    </citation>
    <scope>NUCLEOTIDE SEQUENCE</scope>
    <source>
        <strain evidence="3">Duluth1</strain>
        <tissue evidence="3">Whole animal</tissue>
    </source>
</reference>
<evidence type="ECO:0000256" key="1">
    <source>
        <dbReference type="SAM" id="SignalP"/>
    </source>
</evidence>
<dbReference type="PROSITE" id="PS00282">
    <property type="entry name" value="KAZAL_1"/>
    <property type="match status" value="1"/>
</dbReference>
<dbReference type="Pfam" id="PF00050">
    <property type="entry name" value="Kazal_1"/>
    <property type="match status" value="1"/>
</dbReference>
<dbReference type="Gene3D" id="3.30.60.30">
    <property type="match status" value="1"/>
</dbReference>
<proteinExistence type="predicted"/>
<sequence length="52" mass="5537">MLRMLVVATMLLFLVTPGVISAPGGCVCTREYNPMCGVDGKTYGNPCLLRCA</sequence>
<name>A0A9D4MEX0_DREPO</name>
<dbReference type="InterPro" id="IPR002350">
    <property type="entry name" value="Kazal_dom"/>
</dbReference>
<evidence type="ECO:0000313" key="4">
    <source>
        <dbReference type="Proteomes" id="UP000828390"/>
    </source>
</evidence>
<accession>A0A9D4MEX0</accession>
<reference evidence="3" key="1">
    <citation type="journal article" date="2019" name="bioRxiv">
        <title>The Genome of the Zebra Mussel, Dreissena polymorpha: A Resource for Invasive Species Research.</title>
        <authorList>
            <person name="McCartney M.A."/>
            <person name="Auch B."/>
            <person name="Kono T."/>
            <person name="Mallez S."/>
            <person name="Zhang Y."/>
            <person name="Obille A."/>
            <person name="Becker A."/>
            <person name="Abrahante J.E."/>
            <person name="Garbe J."/>
            <person name="Badalamenti J.P."/>
            <person name="Herman A."/>
            <person name="Mangelson H."/>
            <person name="Liachko I."/>
            <person name="Sullivan S."/>
            <person name="Sone E.D."/>
            <person name="Koren S."/>
            <person name="Silverstein K.A.T."/>
            <person name="Beckman K.B."/>
            <person name="Gohl D.M."/>
        </authorList>
    </citation>
    <scope>NUCLEOTIDE SEQUENCE</scope>
    <source>
        <strain evidence="3">Duluth1</strain>
        <tissue evidence="3">Whole animal</tissue>
    </source>
</reference>
<organism evidence="3 4">
    <name type="scientific">Dreissena polymorpha</name>
    <name type="common">Zebra mussel</name>
    <name type="synonym">Mytilus polymorpha</name>
    <dbReference type="NCBI Taxonomy" id="45954"/>
    <lineage>
        <taxon>Eukaryota</taxon>
        <taxon>Metazoa</taxon>
        <taxon>Spiralia</taxon>
        <taxon>Lophotrochozoa</taxon>
        <taxon>Mollusca</taxon>
        <taxon>Bivalvia</taxon>
        <taxon>Autobranchia</taxon>
        <taxon>Heteroconchia</taxon>
        <taxon>Euheterodonta</taxon>
        <taxon>Imparidentia</taxon>
        <taxon>Neoheterodontei</taxon>
        <taxon>Myida</taxon>
        <taxon>Dreissenoidea</taxon>
        <taxon>Dreissenidae</taxon>
        <taxon>Dreissena</taxon>
    </lineage>
</organism>
<protein>
    <recommendedName>
        <fullName evidence="2">Kazal-like domain-containing protein</fullName>
    </recommendedName>
</protein>
<keyword evidence="4" id="KW-1185">Reference proteome</keyword>
<dbReference type="SUPFAM" id="SSF100895">
    <property type="entry name" value="Kazal-type serine protease inhibitors"/>
    <property type="match status" value="1"/>
</dbReference>
<evidence type="ECO:0000313" key="3">
    <source>
        <dbReference type="EMBL" id="KAH3874404.1"/>
    </source>
</evidence>
<feature type="domain" description="Kazal-like" evidence="2">
    <location>
        <begin position="20"/>
        <end position="52"/>
    </location>
</feature>
<dbReference type="CDD" id="cd00104">
    <property type="entry name" value="KAZAL_FS"/>
    <property type="match status" value="1"/>
</dbReference>
<dbReference type="Proteomes" id="UP000828390">
    <property type="component" value="Unassembled WGS sequence"/>
</dbReference>
<gene>
    <name evidence="3" type="ORF">DPMN_037647</name>
</gene>
<comment type="caution">
    <text evidence="3">The sequence shown here is derived from an EMBL/GenBank/DDBJ whole genome shotgun (WGS) entry which is preliminary data.</text>
</comment>